<proteinExistence type="predicted"/>
<protein>
    <submittedName>
        <fullName evidence="3">Glycosyltransferase family 4 protein</fullName>
        <ecNumber evidence="3">2.4.-.-</ecNumber>
    </submittedName>
</protein>
<keyword evidence="1 3" id="KW-0808">Transferase</keyword>
<evidence type="ECO:0000313" key="4">
    <source>
        <dbReference type="Proteomes" id="UP001602013"/>
    </source>
</evidence>
<dbReference type="InterPro" id="IPR001296">
    <property type="entry name" value="Glyco_trans_1"/>
</dbReference>
<dbReference type="Gene3D" id="3.40.50.2000">
    <property type="entry name" value="Glycogen Phosphorylase B"/>
    <property type="match status" value="1"/>
</dbReference>
<dbReference type="EC" id="2.4.-.-" evidence="3"/>
<comment type="caution">
    <text evidence="3">The sequence shown here is derived from an EMBL/GenBank/DDBJ whole genome shotgun (WGS) entry which is preliminary data.</text>
</comment>
<dbReference type="SUPFAM" id="SSF53756">
    <property type="entry name" value="UDP-Glycosyltransferase/glycogen phosphorylase"/>
    <property type="match status" value="1"/>
</dbReference>
<dbReference type="Proteomes" id="UP001602013">
    <property type="component" value="Unassembled WGS sequence"/>
</dbReference>
<evidence type="ECO:0000259" key="2">
    <source>
        <dbReference type="Pfam" id="PF00534"/>
    </source>
</evidence>
<dbReference type="PANTHER" id="PTHR12526">
    <property type="entry name" value="GLYCOSYLTRANSFERASE"/>
    <property type="match status" value="1"/>
</dbReference>
<gene>
    <name evidence="3" type="ORF">ACFYXI_07865</name>
</gene>
<sequence length="431" mass="46743">MRRALLYCTFNGVANCTNGIGRQTQTLLTALSNRWDELVDRTGPFTPFLAIPTPGPLTWAYDPARLAASRAVVTERGGEVLSLDHDATAFWTPATWRQLSAGAAETALALTDGFDQVAVIAVDTPFAGTGAAYRDRSPNTATGVVRILTTLYGTTHIHDHPIPNPDRLAWERYALAATHSDVYIADIGGYLTQHLVTDYGLDPARFLPWRSSLDLTAEDLHPMPAPAAAQVAATFGISLDRPIVLTIGRTDPTKGIDLLIDALRPLRDQVHLVAIVVPFDGDDPLLRRYRHQITDAGLHATLIPEFTRTLPRALASLSHTAVVACPARGESLANVPFETALWARHGGPVVVAPNRDGFPEQITHGETGLLYEPDQEGELTAAIRDGIALDPRARERMTHAAYQRVAADRDVIPNLADMLNRLLPPASADAR</sequence>
<evidence type="ECO:0000313" key="3">
    <source>
        <dbReference type="EMBL" id="MFF3665496.1"/>
    </source>
</evidence>
<dbReference type="GO" id="GO:0016757">
    <property type="term" value="F:glycosyltransferase activity"/>
    <property type="evidence" value="ECO:0007669"/>
    <property type="project" value="UniProtKB-KW"/>
</dbReference>
<dbReference type="Pfam" id="PF00534">
    <property type="entry name" value="Glycos_transf_1"/>
    <property type="match status" value="1"/>
</dbReference>
<reference evidence="3 4" key="1">
    <citation type="submission" date="2024-10" db="EMBL/GenBank/DDBJ databases">
        <title>The Natural Products Discovery Center: Release of the First 8490 Sequenced Strains for Exploring Actinobacteria Biosynthetic Diversity.</title>
        <authorList>
            <person name="Kalkreuter E."/>
            <person name="Kautsar S.A."/>
            <person name="Yang D."/>
            <person name="Bader C.D."/>
            <person name="Teijaro C.N."/>
            <person name="Fluegel L."/>
            <person name="Davis C.M."/>
            <person name="Simpson J.R."/>
            <person name="Lauterbach L."/>
            <person name="Steele A.D."/>
            <person name="Gui C."/>
            <person name="Meng S."/>
            <person name="Li G."/>
            <person name="Viehrig K."/>
            <person name="Ye F."/>
            <person name="Su P."/>
            <person name="Kiefer A.F."/>
            <person name="Nichols A."/>
            <person name="Cepeda A.J."/>
            <person name="Yan W."/>
            <person name="Fan B."/>
            <person name="Jiang Y."/>
            <person name="Adhikari A."/>
            <person name="Zheng C.-J."/>
            <person name="Schuster L."/>
            <person name="Cowan T.M."/>
            <person name="Smanski M.J."/>
            <person name="Chevrette M.G."/>
            <person name="De Carvalho L.P.S."/>
            <person name="Shen B."/>
        </authorList>
    </citation>
    <scope>NUCLEOTIDE SEQUENCE [LARGE SCALE GENOMIC DNA]</scope>
    <source>
        <strain evidence="3 4">NPDC002173</strain>
    </source>
</reference>
<dbReference type="RefSeq" id="WP_387409499.1">
    <property type="nucleotide sequence ID" value="NZ_JBIASD010000004.1"/>
</dbReference>
<feature type="domain" description="Glycosyl transferase family 1" evidence="2">
    <location>
        <begin position="236"/>
        <end position="404"/>
    </location>
</feature>
<keyword evidence="4" id="KW-1185">Reference proteome</keyword>
<organism evidence="3 4">
    <name type="scientific">Microtetraspora malaysiensis</name>
    <dbReference type="NCBI Taxonomy" id="161358"/>
    <lineage>
        <taxon>Bacteria</taxon>
        <taxon>Bacillati</taxon>
        <taxon>Actinomycetota</taxon>
        <taxon>Actinomycetes</taxon>
        <taxon>Streptosporangiales</taxon>
        <taxon>Streptosporangiaceae</taxon>
        <taxon>Microtetraspora</taxon>
    </lineage>
</organism>
<name>A0ABW6SKS6_9ACTN</name>
<dbReference type="EMBL" id="JBIASD010000004">
    <property type="protein sequence ID" value="MFF3665496.1"/>
    <property type="molecule type" value="Genomic_DNA"/>
</dbReference>
<dbReference type="CDD" id="cd03801">
    <property type="entry name" value="GT4_PimA-like"/>
    <property type="match status" value="1"/>
</dbReference>
<evidence type="ECO:0000256" key="1">
    <source>
        <dbReference type="ARBA" id="ARBA00022679"/>
    </source>
</evidence>
<keyword evidence="3" id="KW-0328">Glycosyltransferase</keyword>
<accession>A0ABW6SKS6</accession>